<reference evidence="3 4" key="1">
    <citation type="journal article" date="2014" name="PLoS Genet.">
        <title>Phylogenetically driven sequencing of extremely halophilic archaea reveals strategies for static and dynamic osmo-response.</title>
        <authorList>
            <person name="Becker E.A."/>
            <person name="Seitzer P.M."/>
            <person name="Tritt A."/>
            <person name="Larsen D."/>
            <person name="Krusor M."/>
            <person name="Yao A.I."/>
            <person name="Wu D."/>
            <person name="Madern D."/>
            <person name="Eisen J.A."/>
            <person name="Darling A.E."/>
            <person name="Facciotti M.T."/>
        </authorList>
    </citation>
    <scope>NUCLEOTIDE SEQUENCE [LARGE SCALE GENOMIC DNA]</scope>
    <source>
        <strain evidence="3 4">JCM 10879</strain>
    </source>
</reference>
<sequence length="105" mass="11580">MIATGDNLVSGLSTQPVAFGALVSLLAVLAFVTVRRPSIVYRFVLGTAGLFRRLLGSYRSVRCVSGTRDDTRSTRRTLRDARNDLRRQKDAAGRDRLRSPRDGVS</sequence>
<evidence type="ECO:0000313" key="3">
    <source>
        <dbReference type="EMBL" id="EMA41923.1"/>
    </source>
</evidence>
<keyword evidence="2" id="KW-0472">Membrane</keyword>
<comment type="caution">
    <text evidence="3">The sequence shown here is derived from an EMBL/GenBank/DDBJ whole genome shotgun (WGS) entry which is preliminary data.</text>
</comment>
<evidence type="ECO:0000256" key="2">
    <source>
        <dbReference type="SAM" id="Phobius"/>
    </source>
</evidence>
<proteinExistence type="predicted"/>
<accession>M0M9A8</accession>
<dbReference type="Proteomes" id="UP000011607">
    <property type="component" value="Unassembled WGS sequence"/>
</dbReference>
<dbReference type="AlphaFoldDB" id="M0M9A8"/>
<evidence type="ECO:0000313" key="4">
    <source>
        <dbReference type="Proteomes" id="UP000011607"/>
    </source>
</evidence>
<keyword evidence="2" id="KW-0812">Transmembrane</keyword>
<feature type="region of interest" description="Disordered" evidence="1">
    <location>
        <begin position="66"/>
        <end position="105"/>
    </location>
</feature>
<keyword evidence="2" id="KW-1133">Transmembrane helix</keyword>
<dbReference type="EMBL" id="AOMA01000060">
    <property type="protein sequence ID" value="EMA41923.1"/>
    <property type="molecule type" value="Genomic_DNA"/>
</dbReference>
<organism evidence="3 4">
    <name type="scientific">Halobiforma nitratireducens JCM 10879</name>
    <dbReference type="NCBI Taxonomy" id="1227454"/>
    <lineage>
        <taxon>Archaea</taxon>
        <taxon>Methanobacteriati</taxon>
        <taxon>Methanobacteriota</taxon>
        <taxon>Stenosarchaea group</taxon>
        <taxon>Halobacteria</taxon>
        <taxon>Halobacteriales</taxon>
        <taxon>Natrialbaceae</taxon>
        <taxon>Halobiforma</taxon>
    </lineage>
</organism>
<evidence type="ECO:0000256" key="1">
    <source>
        <dbReference type="SAM" id="MobiDB-lite"/>
    </source>
</evidence>
<dbReference type="STRING" id="1227454.C446_04530"/>
<name>M0M9A8_9EURY</name>
<feature type="transmembrane region" description="Helical" evidence="2">
    <location>
        <begin position="17"/>
        <end position="34"/>
    </location>
</feature>
<gene>
    <name evidence="3" type="ORF">C446_04530</name>
</gene>
<feature type="compositionally biased region" description="Basic and acidic residues" evidence="1">
    <location>
        <begin position="67"/>
        <end position="105"/>
    </location>
</feature>
<keyword evidence="4" id="KW-1185">Reference proteome</keyword>
<protein>
    <submittedName>
        <fullName evidence="3">Uncharacterized protein</fullName>
    </submittedName>
</protein>